<evidence type="ECO:0000256" key="1">
    <source>
        <dbReference type="SAM" id="MobiDB-lite"/>
    </source>
</evidence>
<keyword evidence="2" id="KW-1133">Transmembrane helix</keyword>
<reference evidence="3 4" key="1">
    <citation type="journal article" date="2022" name="Nat. Ecol. Evol.">
        <title>A masculinizing supergene underlies an exaggerated male reproductive morph in a spider.</title>
        <authorList>
            <person name="Hendrickx F."/>
            <person name="De Corte Z."/>
            <person name="Sonet G."/>
            <person name="Van Belleghem S.M."/>
            <person name="Kostlbacher S."/>
            <person name="Vangestel C."/>
        </authorList>
    </citation>
    <scope>NUCLEOTIDE SEQUENCE [LARGE SCALE GENOMIC DNA]</scope>
    <source>
        <strain evidence="3">W744_W776</strain>
    </source>
</reference>
<dbReference type="Proteomes" id="UP000827092">
    <property type="component" value="Unassembled WGS sequence"/>
</dbReference>
<feature type="compositionally biased region" description="Basic and acidic residues" evidence="1">
    <location>
        <begin position="389"/>
        <end position="411"/>
    </location>
</feature>
<feature type="compositionally biased region" description="Polar residues" evidence="1">
    <location>
        <begin position="441"/>
        <end position="503"/>
    </location>
</feature>
<proteinExistence type="predicted"/>
<feature type="region of interest" description="Disordered" evidence="1">
    <location>
        <begin position="566"/>
        <end position="585"/>
    </location>
</feature>
<feature type="transmembrane region" description="Helical" evidence="2">
    <location>
        <begin position="21"/>
        <end position="45"/>
    </location>
</feature>
<feature type="region of interest" description="Disordered" evidence="1">
    <location>
        <begin position="387"/>
        <end position="503"/>
    </location>
</feature>
<keyword evidence="2" id="KW-0812">Transmembrane</keyword>
<name>A0AAV6UWT2_9ARAC</name>
<keyword evidence="4" id="KW-1185">Reference proteome</keyword>
<feature type="region of interest" description="Disordered" evidence="1">
    <location>
        <begin position="323"/>
        <end position="350"/>
    </location>
</feature>
<feature type="compositionally biased region" description="Basic and acidic residues" evidence="1">
    <location>
        <begin position="158"/>
        <end position="167"/>
    </location>
</feature>
<protein>
    <submittedName>
        <fullName evidence="3">Uncharacterized protein</fullName>
    </submittedName>
</protein>
<feature type="compositionally biased region" description="Polar residues" evidence="1">
    <location>
        <begin position="422"/>
        <end position="434"/>
    </location>
</feature>
<sequence>MRTNRENATHSGAFSNRCLKAGGVLSIVVSTLFFFGNISMIVWLFEYKYPVKYSVICFMAASGVLYLTSFTSSMLLLTRKVSGNRHSRTNSDDPVTGFTQSDEIQGSYEMTANISYSGDPNVLHLPPKAILRKTPPPPYDASGNGPKTGEHLSNGSGMDDRQLRNRNPDFTGMTTNEVYYSVDEHRLQRNEMSTKAQCGSTDSYGFKCNQVSNSIESWNTSPTGSNTIKLQRAGNSQLLLQAQGESTIGLSQSSFGDQQRGFQEVSISLERSPVPSRSVIRNSSTALKRKLKTEMSKSDLDFETRKGTSTSNLNAEMLVSYSNSKSDGTSQSSCNATVESQSNMSPGSTQRFLRRGEVRTSQMNLRPPIIPLSSHSSLNMEKIFPNSNIERKKHDSISHLNSDRQQFERKSNWLMPPERQFRSNSNLSQESSFVPTERRIASSSNMKPEIQSNSSPAERQFVSQSNLNAKLPSNSDLSNPLQDQTNSRVSPARSSSNIKEDGSTLQVKNLKKIFQKEQFVVKSNDMPGLHKARSHGSLVVEATRSPQKLRTIGETSGIDDASISARRTNDTGRSTESGLNETRNSKQLSTQEWMSAWDKGIQKVKYANGERIVGVRL</sequence>
<gene>
    <name evidence="3" type="ORF">JTE90_029077</name>
</gene>
<dbReference type="AlphaFoldDB" id="A0AAV6UWT2"/>
<feature type="region of interest" description="Disordered" evidence="1">
    <location>
        <begin position="131"/>
        <end position="172"/>
    </location>
</feature>
<keyword evidence="2" id="KW-0472">Membrane</keyword>
<dbReference type="EMBL" id="JAFNEN010000248">
    <property type="protein sequence ID" value="KAG8188153.1"/>
    <property type="molecule type" value="Genomic_DNA"/>
</dbReference>
<feature type="transmembrane region" description="Helical" evidence="2">
    <location>
        <begin position="51"/>
        <end position="78"/>
    </location>
</feature>
<evidence type="ECO:0000313" key="4">
    <source>
        <dbReference type="Proteomes" id="UP000827092"/>
    </source>
</evidence>
<evidence type="ECO:0000313" key="3">
    <source>
        <dbReference type="EMBL" id="KAG8188153.1"/>
    </source>
</evidence>
<accession>A0AAV6UWT2</accession>
<evidence type="ECO:0000256" key="2">
    <source>
        <dbReference type="SAM" id="Phobius"/>
    </source>
</evidence>
<organism evidence="3 4">
    <name type="scientific">Oedothorax gibbosus</name>
    <dbReference type="NCBI Taxonomy" id="931172"/>
    <lineage>
        <taxon>Eukaryota</taxon>
        <taxon>Metazoa</taxon>
        <taxon>Ecdysozoa</taxon>
        <taxon>Arthropoda</taxon>
        <taxon>Chelicerata</taxon>
        <taxon>Arachnida</taxon>
        <taxon>Araneae</taxon>
        <taxon>Araneomorphae</taxon>
        <taxon>Entelegynae</taxon>
        <taxon>Araneoidea</taxon>
        <taxon>Linyphiidae</taxon>
        <taxon>Erigoninae</taxon>
        <taxon>Oedothorax</taxon>
    </lineage>
</organism>
<comment type="caution">
    <text evidence="3">The sequence shown here is derived from an EMBL/GenBank/DDBJ whole genome shotgun (WGS) entry which is preliminary data.</text>
</comment>
<feature type="compositionally biased region" description="Polar residues" evidence="1">
    <location>
        <begin position="571"/>
        <end position="585"/>
    </location>
</feature>